<evidence type="ECO:0000313" key="3">
    <source>
        <dbReference type="EMBL" id="RSU08337.1"/>
    </source>
</evidence>
<dbReference type="PANTHER" id="PTHR31223:SF70">
    <property type="entry name" value="LOG FAMILY PROTEIN YJL055W"/>
    <property type="match status" value="1"/>
</dbReference>
<dbReference type="NCBIfam" id="TIGR00730">
    <property type="entry name" value="Rossman fold protein, TIGR00730 family"/>
    <property type="match status" value="1"/>
</dbReference>
<protein>
    <recommendedName>
        <fullName evidence="2">Cytokinin riboside 5'-monophosphate phosphoribohydrolase</fullName>
        <ecNumber evidence="2">3.2.2.n1</ecNumber>
    </recommendedName>
</protein>
<accession>A0A430AKA0</accession>
<gene>
    <name evidence="3" type="ORF">CBF30_03595</name>
</gene>
<dbReference type="RefSeq" id="WP_126822843.1">
    <property type="nucleotide sequence ID" value="NZ_JBHLWU010000001.1"/>
</dbReference>
<evidence type="ECO:0000313" key="4">
    <source>
        <dbReference type="Proteomes" id="UP000288669"/>
    </source>
</evidence>
<dbReference type="GO" id="GO:0009691">
    <property type="term" value="P:cytokinin biosynthetic process"/>
    <property type="evidence" value="ECO:0007669"/>
    <property type="project" value="UniProtKB-UniRule"/>
</dbReference>
<evidence type="ECO:0000256" key="1">
    <source>
        <dbReference type="ARBA" id="ARBA00006763"/>
    </source>
</evidence>
<dbReference type="EMBL" id="NGJZ01000001">
    <property type="protein sequence ID" value="RSU08337.1"/>
    <property type="molecule type" value="Genomic_DNA"/>
</dbReference>
<dbReference type="InterPro" id="IPR031100">
    <property type="entry name" value="LOG_fam"/>
</dbReference>
<keyword evidence="2" id="KW-0378">Hydrolase</keyword>
<keyword evidence="2" id="KW-0203">Cytokinin biosynthesis</keyword>
<dbReference type="EC" id="3.2.2.n1" evidence="2"/>
<dbReference type="GO" id="GO:0005829">
    <property type="term" value="C:cytosol"/>
    <property type="evidence" value="ECO:0007669"/>
    <property type="project" value="TreeGrafter"/>
</dbReference>
<comment type="similarity">
    <text evidence="1 2">Belongs to the LOG family.</text>
</comment>
<comment type="caution">
    <text evidence="3">The sequence shown here is derived from an EMBL/GenBank/DDBJ whole genome shotgun (WGS) entry which is preliminary data.</text>
</comment>
<dbReference type="PANTHER" id="PTHR31223">
    <property type="entry name" value="LOG FAMILY PROTEIN YJL055W"/>
    <property type="match status" value="1"/>
</dbReference>
<dbReference type="SUPFAM" id="SSF102405">
    <property type="entry name" value="MCP/YpsA-like"/>
    <property type="match status" value="1"/>
</dbReference>
<dbReference type="Gene3D" id="3.40.50.450">
    <property type="match status" value="1"/>
</dbReference>
<dbReference type="OrthoDB" id="9801098at2"/>
<dbReference type="Pfam" id="PF03641">
    <property type="entry name" value="Lysine_decarbox"/>
    <property type="match status" value="1"/>
</dbReference>
<reference evidence="3 4" key="1">
    <citation type="submission" date="2017-05" db="EMBL/GenBank/DDBJ databases">
        <title>Vagococcus spp. assemblies.</title>
        <authorList>
            <person name="Gulvik C.A."/>
        </authorList>
    </citation>
    <scope>NUCLEOTIDE SEQUENCE [LARGE SCALE GENOMIC DNA]</scope>
    <source>
        <strain evidence="3 4">DSM 24756</strain>
    </source>
</reference>
<dbReference type="GO" id="GO:0016799">
    <property type="term" value="F:hydrolase activity, hydrolyzing N-glycosyl compounds"/>
    <property type="evidence" value="ECO:0007669"/>
    <property type="project" value="TreeGrafter"/>
</dbReference>
<dbReference type="AlphaFoldDB" id="A0A430AKA0"/>
<name>A0A430AKA0_9ENTE</name>
<keyword evidence="4" id="KW-1185">Reference proteome</keyword>
<organism evidence="3 4">
    <name type="scientific">Vagococcus entomophilus</name>
    <dbReference type="NCBI Taxonomy" id="1160095"/>
    <lineage>
        <taxon>Bacteria</taxon>
        <taxon>Bacillati</taxon>
        <taxon>Bacillota</taxon>
        <taxon>Bacilli</taxon>
        <taxon>Lactobacillales</taxon>
        <taxon>Enterococcaceae</taxon>
        <taxon>Vagococcus</taxon>
    </lineage>
</organism>
<dbReference type="InterPro" id="IPR005269">
    <property type="entry name" value="LOG"/>
</dbReference>
<evidence type="ECO:0000256" key="2">
    <source>
        <dbReference type="RuleBase" id="RU363015"/>
    </source>
</evidence>
<proteinExistence type="inferred from homology"/>
<sequence length="187" mass="20947">MKIAVYCGASVGNDGKYIACAKKIGEWLAKEGHTLVYGGGHAGLMGVLADTVLKNHGDVIGVIPEFLKNRELAHTSLTELFVVEDMHQRKKKMIDLAQCYIALPGGPGTLEEISEVISWGRIGEHRNPCILFNEKEYYNPLQHFYQRMVEEGFLTAEDFSKILFSDSLEEIKSFICSYTPPAIRSYK</sequence>
<dbReference type="Proteomes" id="UP000288669">
    <property type="component" value="Unassembled WGS sequence"/>
</dbReference>